<feature type="compositionally biased region" description="Basic residues" evidence="6">
    <location>
        <begin position="420"/>
        <end position="435"/>
    </location>
</feature>
<feature type="domain" description="PARP-type" evidence="7">
    <location>
        <begin position="554"/>
        <end position="600"/>
    </location>
</feature>
<evidence type="ECO:0000256" key="5">
    <source>
        <dbReference type="ARBA" id="ARBA00023242"/>
    </source>
</evidence>
<accession>A0ABP0QDN1</accession>
<keyword evidence="3" id="KW-0863">Zinc-finger</keyword>
<reference evidence="8 9" key="1">
    <citation type="submission" date="2024-02" db="EMBL/GenBank/DDBJ databases">
        <authorList>
            <person name="Chen Y."/>
            <person name="Shah S."/>
            <person name="Dougan E. K."/>
            <person name="Thang M."/>
            <person name="Chan C."/>
        </authorList>
    </citation>
    <scope>NUCLEOTIDE SEQUENCE [LARGE SCALE GENOMIC DNA]</scope>
</reference>
<keyword evidence="2" id="KW-0479">Metal-binding</keyword>
<dbReference type="InterPro" id="IPR001510">
    <property type="entry name" value="Znf_PARP"/>
</dbReference>
<evidence type="ECO:0000256" key="3">
    <source>
        <dbReference type="ARBA" id="ARBA00022771"/>
    </source>
</evidence>
<feature type="compositionally biased region" description="Low complexity" evidence="6">
    <location>
        <begin position="457"/>
        <end position="472"/>
    </location>
</feature>
<organism evidence="8 9">
    <name type="scientific">Durusdinium trenchii</name>
    <dbReference type="NCBI Taxonomy" id="1381693"/>
    <lineage>
        <taxon>Eukaryota</taxon>
        <taxon>Sar</taxon>
        <taxon>Alveolata</taxon>
        <taxon>Dinophyceae</taxon>
        <taxon>Suessiales</taxon>
        <taxon>Symbiodiniaceae</taxon>
        <taxon>Durusdinium</taxon>
    </lineage>
</organism>
<evidence type="ECO:0000313" key="9">
    <source>
        <dbReference type="Proteomes" id="UP001642464"/>
    </source>
</evidence>
<dbReference type="InterPro" id="IPR036910">
    <property type="entry name" value="HMG_box_dom_sf"/>
</dbReference>
<dbReference type="SUPFAM" id="SSF47095">
    <property type="entry name" value="HMG-box"/>
    <property type="match status" value="1"/>
</dbReference>
<feature type="compositionally biased region" description="Acidic residues" evidence="6">
    <location>
        <begin position="445"/>
        <end position="456"/>
    </location>
</feature>
<keyword evidence="4" id="KW-0862">Zinc</keyword>
<proteinExistence type="predicted"/>
<feature type="compositionally biased region" description="Basic residues" evidence="6">
    <location>
        <begin position="404"/>
        <end position="413"/>
    </location>
</feature>
<name>A0ABP0QDN1_9DINO</name>
<protein>
    <submittedName>
        <fullName evidence="8">PARP-type domain-containing protein</fullName>
    </submittedName>
</protein>
<gene>
    <name evidence="8" type="ORF">SCF082_LOCUS40845</name>
</gene>
<evidence type="ECO:0000313" key="8">
    <source>
        <dbReference type="EMBL" id="CAK9086353.1"/>
    </source>
</evidence>
<evidence type="ECO:0000256" key="6">
    <source>
        <dbReference type="SAM" id="MobiDB-lite"/>
    </source>
</evidence>
<dbReference type="EMBL" id="CAXAMM010039429">
    <property type="protein sequence ID" value="CAK9086353.1"/>
    <property type="molecule type" value="Genomic_DNA"/>
</dbReference>
<dbReference type="Proteomes" id="UP001642464">
    <property type="component" value="Unassembled WGS sequence"/>
</dbReference>
<feature type="region of interest" description="Disordered" evidence="6">
    <location>
        <begin position="404"/>
        <end position="481"/>
    </location>
</feature>
<evidence type="ECO:0000256" key="1">
    <source>
        <dbReference type="ARBA" id="ARBA00004123"/>
    </source>
</evidence>
<comment type="subcellular location">
    <subcellularLocation>
        <location evidence="1">Nucleus</location>
    </subcellularLocation>
</comment>
<sequence>MTIVRDHDLIKHWVEDQVLPKKRAVAGILKRSGLKYADHKSTGPLRPTRTSQESMQNKAKRVKKAATRKLRKVSGWNIFQREKLKGLATCLEPSAYKAQVKALSREWKNAAQEDRAAYVVQAEYEHSIREKLVDKPLPAKGQAPLKEEAVVGSRALQKLAVCRLINNYKIAESHPIWTSDATMGCSMCALKPEMLDTVKSDEECCAFLREALHAPFKPLLSEGAVLEVPEPPCHLQHGMCICSDFFPTARQFVVAFHSALVGNSVKTGDLLHIIAGDCGESHLVFLGAILRRPTCHVLLHTMLQDDMLCHFPEPCFPVASTSLQLFHQMLASQATSGFGPAFQQVQVEVLKYDLSVSLERKVLCIDPGNVSKTFIVNINAPSVPRKPRAKLPFGLAMPKTKITKQRTTIKVKRSGAGAKAKSKGAGKGKKTHRKATGVEDKLEVDAESCESTESDSDSVSSSTTTQTQASQESKAKVSVKGGKCAKDSREIEVDVVMPASNQAGEEEKTARALIAEQEIATATFLQNHETQQRSGMSGGTYFSQEIGLDQGAIAVSGRSKCWFCKAAIPKDTVRFSYFHSRTRPSNWLHSACVAATVRKEQCVEHAKHRLELLLAKPTSSSKQQDSSEARIAAAVSVILQELLSSSSSSSGVCHA</sequence>
<dbReference type="InterPro" id="IPR036957">
    <property type="entry name" value="Znf_PARP_sf"/>
</dbReference>
<evidence type="ECO:0000259" key="7">
    <source>
        <dbReference type="PROSITE" id="PS50064"/>
    </source>
</evidence>
<evidence type="ECO:0000256" key="2">
    <source>
        <dbReference type="ARBA" id="ARBA00022723"/>
    </source>
</evidence>
<dbReference type="Gene3D" id="3.30.1740.10">
    <property type="entry name" value="Zinc finger, PARP-type"/>
    <property type="match status" value="1"/>
</dbReference>
<comment type="caution">
    <text evidence="8">The sequence shown here is derived from an EMBL/GenBank/DDBJ whole genome shotgun (WGS) entry which is preliminary data.</text>
</comment>
<evidence type="ECO:0000256" key="4">
    <source>
        <dbReference type="ARBA" id="ARBA00022833"/>
    </source>
</evidence>
<dbReference type="CDD" id="cd00084">
    <property type="entry name" value="HMG-box_SF"/>
    <property type="match status" value="1"/>
</dbReference>
<keyword evidence="5" id="KW-0539">Nucleus</keyword>
<keyword evidence="9" id="KW-1185">Reference proteome</keyword>
<dbReference type="PROSITE" id="PS50064">
    <property type="entry name" value="ZF_PARP_2"/>
    <property type="match status" value="1"/>
</dbReference>